<keyword evidence="3" id="KW-1185">Reference proteome</keyword>
<evidence type="ECO:0000313" key="2">
    <source>
        <dbReference type="EMBL" id="VDN07947.1"/>
    </source>
</evidence>
<dbReference type="OMA" id="CLINFCH"/>
<dbReference type="EMBL" id="UYYF01005036">
    <property type="protein sequence ID" value="VDN07947.1"/>
    <property type="molecule type" value="Genomic_DNA"/>
</dbReference>
<feature type="transmembrane region" description="Helical" evidence="1">
    <location>
        <begin position="77"/>
        <end position="99"/>
    </location>
</feature>
<sequence>ITKYFFSNYFISKILLNVTYFPCLINFCHSDHRNEPCFKLMILIGIVDLISINNDLTITGFFSIFGYSYCMAPIFSIFFNFISLNSWFVYGSLCILLNFMRCYQLSSNKLPVNLVFVYL</sequence>
<protein>
    <submittedName>
        <fullName evidence="4">Product</fullName>
    </submittedName>
</protein>
<reference evidence="2 3" key="2">
    <citation type="submission" date="2018-11" db="EMBL/GenBank/DDBJ databases">
        <authorList>
            <consortium name="Pathogen Informatics"/>
        </authorList>
    </citation>
    <scope>NUCLEOTIDE SEQUENCE [LARGE SCALE GENOMIC DNA]</scope>
</reference>
<dbReference type="Proteomes" id="UP000276776">
    <property type="component" value="Unassembled WGS sequence"/>
</dbReference>
<accession>A0A0N5DAR9</accession>
<feature type="transmembrane region" description="Helical" evidence="1">
    <location>
        <begin position="40"/>
        <end position="65"/>
    </location>
</feature>
<reference evidence="4" key="1">
    <citation type="submission" date="2017-02" db="UniProtKB">
        <authorList>
            <consortium name="WormBaseParasite"/>
        </authorList>
    </citation>
    <scope>IDENTIFICATION</scope>
</reference>
<evidence type="ECO:0000256" key="1">
    <source>
        <dbReference type="SAM" id="Phobius"/>
    </source>
</evidence>
<evidence type="ECO:0000313" key="4">
    <source>
        <dbReference type="WBParaSite" id="TCLT_0001027401-mRNA-1"/>
    </source>
</evidence>
<proteinExistence type="predicted"/>
<feature type="transmembrane region" description="Helical" evidence="1">
    <location>
        <begin position="6"/>
        <end position="28"/>
    </location>
</feature>
<keyword evidence="1" id="KW-0812">Transmembrane</keyword>
<evidence type="ECO:0000313" key="3">
    <source>
        <dbReference type="Proteomes" id="UP000276776"/>
    </source>
</evidence>
<organism evidence="4">
    <name type="scientific">Thelazia callipaeda</name>
    <name type="common">Oriental eyeworm</name>
    <name type="synonym">Parasitic nematode</name>
    <dbReference type="NCBI Taxonomy" id="103827"/>
    <lineage>
        <taxon>Eukaryota</taxon>
        <taxon>Metazoa</taxon>
        <taxon>Ecdysozoa</taxon>
        <taxon>Nematoda</taxon>
        <taxon>Chromadorea</taxon>
        <taxon>Rhabditida</taxon>
        <taxon>Spirurina</taxon>
        <taxon>Spiruromorpha</taxon>
        <taxon>Thelazioidea</taxon>
        <taxon>Thelaziidae</taxon>
        <taxon>Thelazia</taxon>
    </lineage>
</organism>
<dbReference type="InterPro" id="IPR019425">
    <property type="entry name" value="7TM_GPCR_serpentine_rcpt_Srt"/>
</dbReference>
<dbReference type="OrthoDB" id="5859255at2759"/>
<keyword evidence="1" id="KW-0472">Membrane</keyword>
<dbReference type="Pfam" id="PF10321">
    <property type="entry name" value="7TM_GPCR_Srt"/>
    <property type="match status" value="1"/>
</dbReference>
<dbReference type="AlphaFoldDB" id="A0A0N5DAR9"/>
<name>A0A0N5DAR9_THECL</name>
<gene>
    <name evidence="2" type="ORF">TCLT_LOCUS10263</name>
</gene>
<dbReference type="PANTHER" id="PTHR23021">
    <property type="entry name" value="SERPENTINE RECEPTOR, CLASS T"/>
    <property type="match status" value="1"/>
</dbReference>
<dbReference type="STRING" id="103827.A0A0N5DAR9"/>
<dbReference type="WBParaSite" id="TCLT_0001027401-mRNA-1">
    <property type="protein sequence ID" value="TCLT_0001027401-mRNA-1"/>
    <property type="gene ID" value="TCLT_0001027401"/>
</dbReference>
<keyword evidence="1" id="KW-1133">Transmembrane helix</keyword>
<dbReference type="PANTHER" id="PTHR23021:SF11">
    <property type="entry name" value="SERPENTINE RECEPTOR, CLASS T"/>
    <property type="match status" value="1"/>
</dbReference>